<gene>
    <name evidence="1" type="ORF">KQX54_016559</name>
</gene>
<comment type="caution">
    <text evidence="1">The sequence shown here is derived from an EMBL/GenBank/DDBJ whole genome shotgun (WGS) entry which is preliminary data.</text>
</comment>
<keyword evidence="2" id="KW-1185">Reference proteome</keyword>
<evidence type="ECO:0000313" key="1">
    <source>
        <dbReference type="EMBL" id="KAH0540360.1"/>
    </source>
</evidence>
<sequence>MSATSPVIVAPGRCSRPRDTPGSTIINFKNNHTDSSTVLRLPPLLGPCHSYYWLITSLKSSILFKLLNNKNYHEVQLLTYLNCIRYDSECLRTSKSRACVISLKDRTAHTMDYHGKIRRQHLHRKKITTYTKQSSL</sequence>
<dbReference type="Proteomes" id="UP000826195">
    <property type="component" value="Unassembled WGS sequence"/>
</dbReference>
<name>A0AAV7HKG4_COTGL</name>
<proteinExistence type="predicted"/>
<dbReference type="AlphaFoldDB" id="A0AAV7HKG4"/>
<accession>A0AAV7HKG4</accession>
<protein>
    <submittedName>
        <fullName evidence="1">Uncharacterized protein</fullName>
    </submittedName>
</protein>
<reference evidence="1 2" key="1">
    <citation type="journal article" date="2021" name="J. Hered.">
        <title>A chromosome-level genome assembly of the parasitoid wasp, Cotesia glomerata (Hymenoptera: Braconidae).</title>
        <authorList>
            <person name="Pinto B.J."/>
            <person name="Weis J.J."/>
            <person name="Gamble T."/>
            <person name="Ode P.J."/>
            <person name="Paul R."/>
            <person name="Zaspel J.M."/>
        </authorList>
    </citation>
    <scope>NUCLEOTIDE SEQUENCE [LARGE SCALE GENOMIC DNA]</scope>
    <source>
        <strain evidence="1">CgM1</strain>
    </source>
</reference>
<dbReference type="EMBL" id="JAHXZJ010002609">
    <property type="protein sequence ID" value="KAH0540360.1"/>
    <property type="molecule type" value="Genomic_DNA"/>
</dbReference>
<organism evidence="1 2">
    <name type="scientific">Cotesia glomerata</name>
    <name type="common">Lepidopteran parasitic wasp</name>
    <name type="synonym">Apanteles glomeratus</name>
    <dbReference type="NCBI Taxonomy" id="32391"/>
    <lineage>
        <taxon>Eukaryota</taxon>
        <taxon>Metazoa</taxon>
        <taxon>Ecdysozoa</taxon>
        <taxon>Arthropoda</taxon>
        <taxon>Hexapoda</taxon>
        <taxon>Insecta</taxon>
        <taxon>Pterygota</taxon>
        <taxon>Neoptera</taxon>
        <taxon>Endopterygota</taxon>
        <taxon>Hymenoptera</taxon>
        <taxon>Apocrita</taxon>
        <taxon>Ichneumonoidea</taxon>
        <taxon>Braconidae</taxon>
        <taxon>Microgastrinae</taxon>
        <taxon>Cotesia</taxon>
    </lineage>
</organism>
<evidence type="ECO:0000313" key="2">
    <source>
        <dbReference type="Proteomes" id="UP000826195"/>
    </source>
</evidence>